<sequence>MKVTVDSKKGLKTNLKVFVDKKTIDDRIGARLTELSETVNIKGFRPGKVPIDVLKRQFGKAVYGEILEKVLKETSAKALEEKKVRVAGQPKLDLKSYGEGKDLNYTLEVDELPSIKVQSLESIKFTDYEINVTDKDTKKRIDEIAKNQNSFKDKNENEVAQEGDLVVFDYKATIENKNFEGGEGKNTQIVLGKDLFIKGFDKQLIGCKKNQEKEVITTLPENYPKKEFS</sequence>
<dbReference type="InterPro" id="IPR036611">
    <property type="entry name" value="Trigger_fac_ribosome-bd_sf"/>
</dbReference>
<dbReference type="PANTHER" id="PTHR30560:SF3">
    <property type="entry name" value="TRIGGER FACTOR-LIKE PROTEIN TIG, CHLOROPLASTIC"/>
    <property type="match status" value="1"/>
</dbReference>
<feature type="non-terminal residue" evidence="2">
    <location>
        <position position="229"/>
    </location>
</feature>
<evidence type="ECO:0000313" key="2">
    <source>
        <dbReference type="EMBL" id="SVD40037.1"/>
    </source>
</evidence>
<dbReference type="Gene3D" id="1.10.3120.10">
    <property type="entry name" value="Trigger factor, C-terminal domain"/>
    <property type="match status" value="1"/>
</dbReference>
<dbReference type="PANTHER" id="PTHR30560">
    <property type="entry name" value="TRIGGER FACTOR CHAPERONE AND PEPTIDYL-PROLYL CIS/TRANS ISOMERASE"/>
    <property type="match status" value="1"/>
</dbReference>
<dbReference type="InterPro" id="IPR037041">
    <property type="entry name" value="Trigger_fac_C_sf"/>
</dbReference>
<dbReference type="GO" id="GO:0003755">
    <property type="term" value="F:peptidyl-prolyl cis-trans isomerase activity"/>
    <property type="evidence" value="ECO:0007669"/>
    <property type="project" value="InterPro"/>
</dbReference>
<dbReference type="GO" id="GO:0015031">
    <property type="term" value="P:protein transport"/>
    <property type="evidence" value="ECO:0007669"/>
    <property type="project" value="InterPro"/>
</dbReference>
<dbReference type="Gene3D" id="3.30.70.1050">
    <property type="entry name" value="Trigger factor ribosome-binding domain"/>
    <property type="match status" value="1"/>
</dbReference>
<feature type="domain" description="PPIase FKBP-type" evidence="1">
    <location>
        <begin position="163"/>
        <end position="229"/>
    </location>
</feature>
<proteinExistence type="predicted"/>
<dbReference type="Pfam" id="PF00254">
    <property type="entry name" value="FKBP_C"/>
    <property type="match status" value="1"/>
</dbReference>
<dbReference type="GO" id="GO:0051083">
    <property type="term" value="P:'de novo' cotranslational protein folding"/>
    <property type="evidence" value="ECO:0007669"/>
    <property type="project" value="TreeGrafter"/>
</dbReference>
<dbReference type="SUPFAM" id="SSF102735">
    <property type="entry name" value="Trigger factor ribosome-binding domain"/>
    <property type="match status" value="1"/>
</dbReference>
<dbReference type="InterPro" id="IPR005215">
    <property type="entry name" value="Trig_fac"/>
</dbReference>
<dbReference type="PROSITE" id="PS50059">
    <property type="entry name" value="FKBP_PPIASE"/>
    <property type="match status" value="1"/>
</dbReference>
<name>A0A382V0T9_9ZZZZ</name>
<dbReference type="EMBL" id="UINC01148253">
    <property type="protein sequence ID" value="SVD40037.1"/>
    <property type="molecule type" value="Genomic_DNA"/>
</dbReference>
<dbReference type="GO" id="GO:0043022">
    <property type="term" value="F:ribosome binding"/>
    <property type="evidence" value="ECO:0007669"/>
    <property type="project" value="TreeGrafter"/>
</dbReference>
<dbReference type="InterPro" id="IPR046357">
    <property type="entry name" value="PPIase_dom_sf"/>
</dbReference>
<dbReference type="NCBIfam" id="TIGR00115">
    <property type="entry name" value="tig"/>
    <property type="match status" value="1"/>
</dbReference>
<evidence type="ECO:0000259" key="1">
    <source>
        <dbReference type="PROSITE" id="PS50059"/>
    </source>
</evidence>
<dbReference type="InterPro" id="IPR008881">
    <property type="entry name" value="Trigger_fac_ribosome-bd_bac"/>
</dbReference>
<organism evidence="2">
    <name type="scientific">marine metagenome</name>
    <dbReference type="NCBI Taxonomy" id="408172"/>
    <lineage>
        <taxon>unclassified sequences</taxon>
        <taxon>metagenomes</taxon>
        <taxon>ecological metagenomes</taxon>
    </lineage>
</organism>
<dbReference type="GO" id="GO:0043335">
    <property type="term" value="P:protein unfolding"/>
    <property type="evidence" value="ECO:0007669"/>
    <property type="project" value="TreeGrafter"/>
</dbReference>
<dbReference type="InterPro" id="IPR001179">
    <property type="entry name" value="PPIase_FKBP_dom"/>
</dbReference>
<dbReference type="AlphaFoldDB" id="A0A382V0T9"/>
<dbReference type="Gene3D" id="3.10.50.40">
    <property type="match status" value="1"/>
</dbReference>
<protein>
    <recommendedName>
        <fullName evidence="1">PPIase FKBP-type domain-containing protein</fullName>
    </recommendedName>
</protein>
<accession>A0A382V0T9</accession>
<reference evidence="2" key="1">
    <citation type="submission" date="2018-05" db="EMBL/GenBank/DDBJ databases">
        <authorList>
            <person name="Lanie J.A."/>
            <person name="Ng W.-L."/>
            <person name="Kazmierczak K.M."/>
            <person name="Andrzejewski T.M."/>
            <person name="Davidsen T.M."/>
            <person name="Wayne K.J."/>
            <person name="Tettelin H."/>
            <person name="Glass J.I."/>
            <person name="Rusch D."/>
            <person name="Podicherti R."/>
            <person name="Tsui H.-C.T."/>
            <person name="Winkler M.E."/>
        </authorList>
    </citation>
    <scope>NUCLEOTIDE SEQUENCE</scope>
</reference>
<dbReference type="GO" id="GO:0044183">
    <property type="term" value="F:protein folding chaperone"/>
    <property type="evidence" value="ECO:0007669"/>
    <property type="project" value="TreeGrafter"/>
</dbReference>
<dbReference type="SUPFAM" id="SSF54534">
    <property type="entry name" value="FKBP-like"/>
    <property type="match status" value="1"/>
</dbReference>
<gene>
    <name evidence="2" type="ORF">METZ01_LOCUS392891</name>
</gene>
<dbReference type="Pfam" id="PF05697">
    <property type="entry name" value="Trigger_N"/>
    <property type="match status" value="1"/>
</dbReference>